<dbReference type="CDD" id="cd07381">
    <property type="entry name" value="MPP_CapA"/>
    <property type="match status" value="1"/>
</dbReference>
<evidence type="ECO:0000313" key="4">
    <source>
        <dbReference type="EMBL" id="KKP64090.1"/>
    </source>
</evidence>
<sequence length="557" mass="62459">MLTINVTKGKRQRRSKKKFLIPLYIIIPFLAFFSYIYIKDQIPPSTVMGIFLYVPPKAVYETFKVSFDEQIPTKIQDMIKSSVDDIALDGKKRFEFVKRGDYTIKSTQSLEGNMYSKEYIPVGHAYWIKSNISFDDIKGIYVEEKDMDLVKYLVGEKEVISKEDIVSELKKSEEYIGLVSAAEITGEMKVLSVDGVYPLEKQLNTFSFRYVLEGEENMNFVSHILSVNMELKYGESSTLDTQDIAKINMSGVVAISRGLASKMDSLKDYDYPAQSIGEFLADADLTHISNEVSFVEGCAVYSGMRFCSNPKYIDTLKASGVDIVELTGNHNNDFGASNNAKSIEMYKELGWDYFGGGLNTQDASKILYKEVKGSTIAFVGYNYYDTMLGSLAIAGDSRAGANSYSVEKLTKDISEAKENADVVIVTFQFQECYSYPSSDVIYPICYKPLSSPDQKGVFRQAIDLGADVVIGTQAHQPQTYEVYNGGLIYYGLGNLYFDQYRWIGTRQGLILSLYVKEGKLIQAKLTPTLMGRDLIPKIAGESDSNLLLNLLKSARTF</sequence>
<name>A0A0G0DM62_9BACT</name>
<dbReference type="GO" id="GO:0006508">
    <property type="term" value="P:proteolysis"/>
    <property type="evidence" value="ECO:0007669"/>
    <property type="project" value="InterPro"/>
</dbReference>
<dbReference type="GO" id="GO:0004190">
    <property type="term" value="F:aspartic-type endopeptidase activity"/>
    <property type="evidence" value="ECO:0007669"/>
    <property type="project" value="InterPro"/>
</dbReference>
<evidence type="ECO:0000313" key="5">
    <source>
        <dbReference type="Proteomes" id="UP000033866"/>
    </source>
</evidence>
<dbReference type="InterPro" id="IPR052169">
    <property type="entry name" value="CW_Biosynth-Accessory"/>
</dbReference>
<dbReference type="EMBL" id="LBPV01000054">
    <property type="protein sequence ID" value="KKP64090.1"/>
    <property type="molecule type" value="Genomic_DNA"/>
</dbReference>
<accession>A0A0G0DM62</accession>
<feature type="transmembrane region" description="Helical" evidence="2">
    <location>
        <begin position="20"/>
        <end position="38"/>
    </location>
</feature>
<dbReference type="Proteomes" id="UP000033866">
    <property type="component" value="Unassembled WGS sequence"/>
</dbReference>
<proteinExistence type="inferred from homology"/>
<evidence type="ECO:0000256" key="1">
    <source>
        <dbReference type="ARBA" id="ARBA00005662"/>
    </source>
</evidence>
<dbReference type="InterPro" id="IPR029052">
    <property type="entry name" value="Metallo-depent_PP-like"/>
</dbReference>
<dbReference type="PANTHER" id="PTHR33393">
    <property type="entry name" value="POLYGLUTAMINE SYNTHESIS ACCESSORY PROTEIN RV0574C-RELATED"/>
    <property type="match status" value="1"/>
</dbReference>
<dbReference type="PANTHER" id="PTHR33393:SF12">
    <property type="entry name" value="CAPSULE BIOSYNTHESIS PROTEIN CAPA"/>
    <property type="match status" value="1"/>
</dbReference>
<keyword evidence="2" id="KW-0812">Transmembrane</keyword>
<dbReference type="Gene3D" id="3.60.21.10">
    <property type="match status" value="1"/>
</dbReference>
<organism evidence="4 5">
    <name type="scientific">candidate division WS6 bacterium GW2011_GWE1_34_7</name>
    <dbReference type="NCBI Taxonomy" id="1619093"/>
    <lineage>
        <taxon>Bacteria</taxon>
        <taxon>Candidatus Dojkabacteria</taxon>
    </lineage>
</organism>
<reference evidence="4 5" key="1">
    <citation type="journal article" date="2015" name="Nature">
        <title>rRNA introns, odd ribosomes, and small enigmatic genomes across a large radiation of phyla.</title>
        <authorList>
            <person name="Brown C.T."/>
            <person name="Hug L.A."/>
            <person name="Thomas B.C."/>
            <person name="Sharon I."/>
            <person name="Castelle C.J."/>
            <person name="Singh A."/>
            <person name="Wilkins M.J."/>
            <person name="Williams K.H."/>
            <person name="Banfield J.F."/>
        </authorList>
    </citation>
    <scope>NUCLEOTIDE SEQUENCE [LARGE SCALE GENOMIC DNA]</scope>
</reference>
<dbReference type="InterPro" id="IPR019079">
    <property type="entry name" value="Capsule_synth_CapA"/>
</dbReference>
<keyword evidence="2" id="KW-1133">Transmembrane helix</keyword>
<keyword evidence="2" id="KW-0472">Membrane</keyword>
<dbReference type="SMART" id="SM00854">
    <property type="entry name" value="PGA_cap"/>
    <property type="match status" value="1"/>
</dbReference>
<dbReference type="PROSITE" id="PS50175">
    <property type="entry name" value="ASP_PROT_RETROV"/>
    <property type="match status" value="1"/>
</dbReference>
<dbReference type="AlphaFoldDB" id="A0A0G0DM62"/>
<comment type="similarity">
    <text evidence="1">Belongs to the CapA family.</text>
</comment>
<protein>
    <recommendedName>
        <fullName evidence="3">Peptidase A2 domain-containing protein</fullName>
    </recommendedName>
</protein>
<comment type="caution">
    <text evidence="4">The sequence shown here is derived from an EMBL/GenBank/DDBJ whole genome shotgun (WGS) entry which is preliminary data.</text>
</comment>
<dbReference type="Pfam" id="PF09587">
    <property type="entry name" value="PGA_cap"/>
    <property type="match status" value="1"/>
</dbReference>
<dbReference type="InterPro" id="IPR001995">
    <property type="entry name" value="Peptidase_A2_cat"/>
</dbReference>
<feature type="domain" description="Peptidase A2" evidence="3">
    <location>
        <begin position="458"/>
        <end position="534"/>
    </location>
</feature>
<evidence type="ECO:0000259" key="3">
    <source>
        <dbReference type="PROSITE" id="PS50175"/>
    </source>
</evidence>
<evidence type="ECO:0000256" key="2">
    <source>
        <dbReference type="SAM" id="Phobius"/>
    </source>
</evidence>
<gene>
    <name evidence="4" type="ORF">UR61_C0054G0006</name>
</gene>
<dbReference type="SUPFAM" id="SSF56300">
    <property type="entry name" value="Metallo-dependent phosphatases"/>
    <property type="match status" value="1"/>
</dbReference>